<evidence type="ECO:0000313" key="12">
    <source>
        <dbReference type="Proteomes" id="UP000050794"/>
    </source>
</evidence>
<evidence type="ECO:0000256" key="3">
    <source>
        <dbReference type="ARBA" id="ARBA00022737"/>
    </source>
</evidence>
<dbReference type="FunFam" id="1.10.220.10:FF:000003">
    <property type="entry name" value="Annexin"/>
    <property type="match status" value="1"/>
</dbReference>
<evidence type="ECO:0000256" key="4">
    <source>
        <dbReference type="ARBA" id="ARBA00022837"/>
    </source>
</evidence>
<reference evidence="13" key="1">
    <citation type="submission" date="2016-06" db="UniProtKB">
        <authorList>
            <consortium name="WormBaseParasite"/>
        </authorList>
    </citation>
    <scope>IDENTIFICATION</scope>
</reference>
<dbReference type="GO" id="GO:0005634">
    <property type="term" value="C:nucleus"/>
    <property type="evidence" value="ECO:0007669"/>
    <property type="project" value="TreeGrafter"/>
</dbReference>
<dbReference type="FunFam" id="1.10.220.10:FF:000002">
    <property type="entry name" value="Annexin"/>
    <property type="match status" value="1"/>
</dbReference>
<evidence type="ECO:0000256" key="5">
    <source>
        <dbReference type="ARBA" id="ARBA00022990"/>
    </source>
</evidence>
<reference evidence="11 12" key="2">
    <citation type="submission" date="2018-11" db="EMBL/GenBank/DDBJ databases">
        <authorList>
            <consortium name="Pathogen Informatics"/>
        </authorList>
    </citation>
    <scope>NUCLEOTIDE SEQUENCE [LARGE SCALE GENOMIC DNA]</scope>
</reference>
<keyword evidence="3 10" id="KW-0677">Repeat</keyword>
<dbReference type="PRINTS" id="PR00196">
    <property type="entry name" value="ANNEXIN"/>
</dbReference>
<dbReference type="Pfam" id="PF00191">
    <property type="entry name" value="Annexin"/>
    <property type="match status" value="4"/>
</dbReference>
<dbReference type="PROSITE" id="PS00223">
    <property type="entry name" value="ANNEXIN_1"/>
    <property type="match status" value="2"/>
</dbReference>
<dbReference type="Proteomes" id="UP000050794">
    <property type="component" value="Unassembled WGS sequence"/>
</dbReference>
<gene>
    <name evidence="11" type="ORF">TCNE_LOCUS12254</name>
</gene>
<dbReference type="GO" id="GO:0005544">
    <property type="term" value="F:calcium-dependent phospholipid binding"/>
    <property type="evidence" value="ECO:0007669"/>
    <property type="project" value="UniProtKB-KW"/>
</dbReference>
<dbReference type="InterPro" id="IPR018252">
    <property type="entry name" value="Annexin_repeat_CS"/>
</dbReference>
<dbReference type="InterPro" id="IPR037104">
    <property type="entry name" value="Annexin_sf"/>
</dbReference>
<dbReference type="FunFam" id="1.10.220.10:FF:000004">
    <property type="entry name" value="Annexin"/>
    <property type="match status" value="1"/>
</dbReference>
<dbReference type="EMBL" id="UYWY01021181">
    <property type="protein sequence ID" value="VDM43575.1"/>
    <property type="molecule type" value="Genomic_DNA"/>
</dbReference>
<evidence type="ECO:0000313" key="11">
    <source>
        <dbReference type="EMBL" id="VDM43575.1"/>
    </source>
</evidence>
<evidence type="ECO:0000256" key="9">
    <source>
        <dbReference type="ARBA" id="ARBA00024321"/>
    </source>
</evidence>
<keyword evidence="4 10" id="KW-0106">Calcium</keyword>
<dbReference type="InterPro" id="IPR001464">
    <property type="entry name" value="Annexin"/>
</dbReference>
<dbReference type="GO" id="GO:0005886">
    <property type="term" value="C:plasma membrane"/>
    <property type="evidence" value="ECO:0007669"/>
    <property type="project" value="TreeGrafter"/>
</dbReference>
<dbReference type="PANTHER" id="PTHR10502:SF97">
    <property type="entry name" value="ANNEXIN"/>
    <property type="match status" value="1"/>
</dbReference>
<evidence type="ECO:0000256" key="10">
    <source>
        <dbReference type="RuleBase" id="RU003540"/>
    </source>
</evidence>
<dbReference type="SMART" id="SM00335">
    <property type="entry name" value="ANX"/>
    <property type="match status" value="4"/>
</dbReference>
<keyword evidence="5" id="KW-0007">Acetylation</keyword>
<dbReference type="InterPro" id="IPR002391">
    <property type="entry name" value="ANX4"/>
</dbReference>
<evidence type="ECO:0000256" key="1">
    <source>
        <dbReference type="ARBA" id="ARBA00007831"/>
    </source>
</evidence>
<protein>
    <recommendedName>
        <fullName evidence="10">Annexin</fullName>
    </recommendedName>
</protein>
<dbReference type="InterPro" id="IPR018502">
    <property type="entry name" value="Annexin_repeat"/>
</dbReference>
<accession>A0A183UUT4</accession>
<organism evidence="12 13">
    <name type="scientific">Toxocara canis</name>
    <name type="common">Canine roundworm</name>
    <dbReference type="NCBI Taxonomy" id="6265"/>
    <lineage>
        <taxon>Eukaryota</taxon>
        <taxon>Metazoa</taxon>
        <taxon>Ecdysozoa</taxon>
        <taxon>Nematoda</taxon>
        <taxon>Chromadorea</taxon>
        <taxon>Rhabditida</taxon>
        <taxon>Spirurina</taxon>
        <taxon>Ascaridomorpha</taxon>
        <taxon>Ascaridoidea</taxon>
        <taxon>Toxocaridae</taxon>
        <taxon>Toxocara</taxon>
    </lineage>
</organism>
<name>A0A183UUT4_TOXCA</name>
<keyword evidence="7 10" id="KW-0111">Calcium/phospholipid-binding</keyword>
<keyword evidence="6 10" id="KW-0041">Annexin</keyword>
<dbReference type="PRINTS" id="PR00200">
    <property type="entry name" value="ANNEXINIV"/>
</dbReference>
<comment type="similarity">
    <text evidence="1 10">Belongs to the annexin family.</text>
</comment>
<evidence type="ECO:0000256" key="2">
    <source>
        <dbReference type="ARBA" id="ARBA00022553"/>
    </source>
</evidence>
<dbReference type="AlphaFoldDB" id="A0A183UUT4"/>
<keyword evidence="12" id="KW-1185">Reference proteome</keyword>
<evidence type="ECO:0000256" key="8">
    <source>
        <dbReference type="ARBA" id="ARBA00023329"/>
    </source>
</evidence>
<proteinExistence type="inferred from homology"/>
<keyword evidence="2" id="KW-0597">Phosphoprotein</keyword>
<dbReference type="GO" id="GO:0005509">
    <property type="term" value="F:calcium ion binding"/>
    <property type="evidence" value="ECO:0007669"/>
    <property type="project" value="InterPro"/>
</dbReference>
<dbReference type="SUPFAM" id="SSF47874">
    <property type="entry name" value="Annexin"/>
    <property type="match status" value="1"/>
</dbReference>
<dbReference type="WBParaSite" id="TCNE_0001225401-mRNA-1">
    <property type="protein sequence ID" value="TCNE_0001225401-mRNA-1"/>
    <property type="gene ID" value="TCNE_0001225401"/>
</dbReference>
<dbReference type="FunFam" id="1.10.220.10:FF:000001">
    <property type="entry name" value="Annexin"/>
    <property type="match status" value="1"/>
</dbReference>
<sequence length="330" mass="37402">MSSNQFYGTIKPKAEFNAELAADSLEKAMKGFGCDKNKLIQVLTHINNAQRQMIRTPYKTKYGKDLVRELKRECSGDFEDVMVGLMETPTKYDVLQLNKAVKGLGTKEKILIEILCSRTNEELAAIRNEYQNEYGKTLEHDVIGDTSGALQRLLVSLVQGRRDESQYVDDLKANQDAHKLLADGEKKLGTDDSTFNSILVTQNFNQLKKVFVEYEKITGHGFEKAIEKEFSGDTKKGFLAIVQCIESKPKYFAKQLYDSMKVVSILRMVFTGLGTRDNDLIRVIISRSEIDLALIREEFEVMYKKPLIDFIKSDCSGAYRDSLISIVKGN</sequence>
<dbReference type="Gene3D" id="1.10.220.10">
    <property type="entry name" value="Annexin"/>
    <property type="match status" value="4"/>
</dbReference>
<evidence type="ECO:0000256" key="6">
    <source>
        <dbReference type="ARBA" id="ARBA00023216"/>
    </source>
</evidence>
<dbReference type="GO" id="GO:0042589">
    <property type="term" value="C:zymogen granule membrane"/>
    <property type="evidence" value="ECO:0007669"/>
    <property type="project" value="UniProtKB-SubCell"/>
</dbReference>
<keyword evidence="8" id="KW-0968">Cytoplasmic vesicle</keyword>
<evidence type="ECO:0000256" key="7">
    <source>
        <dbReference type="ARBA" id="ARBA00023302"/>
    </source>
</evidence>
<comment type="subcellular location">
    <subcellularLocation>
        <location evidence="9">Zymogen granule membrane</location>
        <topology evidence="9">Peripheral membrane protein</topology>
    </subcellularLocation>
</comment>
<comment type="domain">
    <text evidence="10">A pair of annexin repeats may form one binding site for calcium and phospholipid.</text>
</comment>
<dbReference type="PANTHER" id="PTHR10502">
    <property type="entry name" value="ANNEXIN"/>
    <property type="match status" value="1"/>
</dbReference>
<dbReference type="GO" id="GO:0001786">
    <property type="term" value="F:phosphatidylserine binding"/>
    <property type="evidence" value="ECO:0007669"/>
    <property type="project" value="TreeGrafter"/>
</dbReference>
<dbReference type="PROSITE" id="PS51897">
    <property type="entry name" value="ANNEXIN_2"/>
    <property type="match status" value="4"/>
</dbReference>
<evidence type="ECO:0000313" key="13">
    <source>
        <dbReference type="WBParaSite" id="TCNE_0001225401-mRNA-1"/>
    </source>
</evidence>